<dbReference type="Proteomes" id="UP000249873">
    <property type="component" value="Chromosome"/>
</dbReference>
<keyword evidence="2" id="KW-1185">Reference proteome</keyword>
<sequence length="95" mass="11181">MRENHVITQAKIVEYLPGAHNGGAFIDYTFNYENVLHESSIGAKNDWRKLIGMEFPLIFEKNKPENNQILILSEHFEEFELAFPDSLKWTEKLKR</sequence>
<dbReference type="AlphaFoldDB" id="A0A2Z4GBQ9"/>
<protein>
    <submittedName>
        <fullName evidence="1">Uncharacterized protein</fullName>
    </submittedName>
</protein>
<dbReference type="EMBL" id="CP029480">
    <property type="protein sequence ID" value="AWV98500.1"/>
    <property type="molecule type" value="Genomic_DNA"/>
</dbReference>
<evidence type="ECO:0000313" key="1">
    <source>
        <dbReference type="EMBL" id="AWV98500.1"/>
    </source>
</evidence>
<gene>
    <name evidence="1" type="ORF">DJ013_10080</name>
</gene>
<dbReference type="KEGG" id="als:DJ013_10080"/>
<dbReference type="RefSeq" id="WP_111371693.1">
    <property type="nucleotide sequence ID" value="NZ_CP029480.1"/>
</dbReference>
<evidence type="ECO:0000313" key="2">
    <source>
        <dbReference type="Proteomes" id="UP000249873"/>
    </source>
</evidence>
<accession>A0A2Z4GBQ9</accession>
<dbReference type="OrthoDB" id="954326at2"/>
<proteinExistence type="predicted"/>
<organism evidence="1 2">
    <name type="scientific">Arcticibacterium luteifluviistationis</name>
    <dbReference type="NCBI Taxonomy" id="1784714"/>
    <lineage>
        <taxon>Bacteria</taxon>
        <taxon>Pseudomonadati</taxon>
        <taxon>Bacteroidota</taxon>
        <taxon>Cytophagia</taxon>
        <taxon>Cytophagales</taxon>
        <taxon>Leadbetterellaceae</taxon>
        <taxon>Arcticibacterium</taxon>
    </lineage>
</organism>
<reference evidence="1 2" key="1">
    <citation type="submission" date="2018-05" db="EMBL/GenBank/DDBJ databases">
        <title>Complete genome sequence of Arcticibacterium luteifluviistationis SM1504T, a cytophagaceae bacterium isolated from Arctic surface seawater.</title>
        <authorList>
            <person name="Li Y."/>
            <person name="Qin Q.-L."/>
        </authorList>
    </citation>
    <scope>NUCLEOTIDE SEQUENCE [LARGE SCALE GENOMIC DNA]</scope>
    <source>
        <strain evidence="1 2">SM1504</strain>
    </source>
</reference>
<name>A0A2Z4GBQ9_9BACT</name>